<dbReference type="EMBL" id="CAWYQH010000103">
    <property type="protein sequence ID" value="CAK8687097.1"/>
    <property type="molecule type" value="Genomic_DNA"/>
</dbReference>
<evidence type="ECO:0000256" key="1">
    <source>
        <dbReference type="ARBA" id="ARBA00004323"/>
    </source>
</evidence>
<organism evidence="11 13">
    <name type="scientific">Clavelina lepadiformis</name>
    <name type="common">Light-bulb sea squirt</name>
    <name type="synonym">Ascidia lepadiformis</name>
    <dbReference type="NCBI Taxonomy" id="159417"/>
    <lineage>
        <taxon>Eukaryota</taxon>
        <taxon>Metazoa</taxon>
        <taxon>Chordata</taxon>
        <taxon>Tunicata</taxon>
        <taxon>Ascidiacea</taxon>
        <taxon>Aplousobranchia</taxon>
        <taxon>Clavelinidae</taxon>
        <taxon>Clavelina</taxon>
    </lineage>
</organism>
<dbReference type="EC" id="2.8.2.-" evidence="9"/>
<evidence type="ECO:0000256" key="6">
    <source>
        <dbReference type="ARBA" id="ARBA00023034"/>
    </source>
</evidence>
<dbReference type="InterPro" id="IPR018011">
    <property type="entry name" value="Carb_sulfotrans_8-10"/>
</dbReference>
<keyword evidence="7" id="KW-0472">Membrane</keyword>
<keyword evidence="5" id="KW-1133">Transmembrane helix</keyword>
<comment type="similarity">
    <text evidence="2 9">Belongs to the sulfotransferase 2 family.</text>
</comment>
<evidence type="ECO:0000256" key="9">
    <source>
        <dbReference type="RuleBase" id="RU364020"/>
    </source>
</evidence>
<dbReference type="SUPFAM" id="SSF52540">
    <property type="entry name" value="P-loop containing nucleoside triphosphate hydrolases"/>
    <property type="match status" value="1"/>
</dbReference>
<keyword evidence="8 9" id="KW-0325">Glycoprotein</keyword>
<name>A0ABP0G8D4_CLALP</name>
<accession>A0ABP0G8D4</accession>
<evidence type="ECO:0000256" key="7">
    <source>
        <dbReference type="ARBA" id="ARBA00023136"/>
    </source>
</evidence>
<dbReference type="InterPro" id="IPR027417">
    <property type="entry name" value="P-loop_NTPase"/>
</dbReference>
<dbReference type="PANTHER" id="PTHR12137">
    <property type="entry name" value="CARBOHYDRATE SULFOTRANSFERASE"/>
    <property type="match status" value="1"/>
</dbReference>
<keyword evidence="3 9" id="KW-0808">Transferase</keyword>
<evidence type="ECO:0000313" key="10">
    <source>
        <dbReference type="EMBL" id="CAK8687088.1"/>
    </source>
</evidence>
<reference evidence="11 13" key="1">
    <citation type="submission" date="2024-02" db="EMBL/GenBank/DDBJ databases">
        <authorList>
            <person name="Daric V."/>
            <person name="Darras S."/>
        </authorList>
    </citation>
    <scope>NUCLEOTIDE SEQUENCE [LARGE SCALE GENOMIC DNA]</scope>
</reference>
<dbReference type="Pfam" id="PF03567">
    <property type="entry name" value="Sulfotransfer_2"/>
    <property type="match status" value="1"/>
</dbReference>
<dbReference type="EMBL" id="CAWYQH010000103">
    <property type="protein sequence ID" value="CAK8687088.1"/>
    <property type="molecule type" value="Genomic_DNA"/>
</dbReference>
<keyword evidence="4" id="KW-0812">Transmembrane</keyword>
<evidence type="ECO:0000256" key="4">
    <source>
        <dbReference type="ARBA" id="ARBA00022692"/>
    </source>
</evidence>
<comment type="caution">
    <text evidence="11">The sequence shown here is derived from an EMBL/GenBank/DDBJ whole genome shotgun (WGS) entry which is preliminary data.</text>
</comment>
<evidence type="ECO:0000256" key="3">
    <source>
        <dbReference type="ARBA" id="ARBA00022679"/>
    </source>
</evidence>
<evidence type="ECO:0000313" key="12">
    <source>
        <dbReference type="EMBL" id="CAK8687097.1"/>
    </source>
</evidence>
<keyword evidence="9" id="KW-0735">Signal-anchor</keyword>
<gene>
    <name evidence="10" type="ORF">CVLEPA_LOCUS19123</name>
    <name evidence="11" type="ORF">CVLEPA_LOCUS19126</name>
    <name evidence="12" type="ORF">CVLEPA_LOCUS19132</name>
</gene>
<comment type="subcellular location">
    <subcellularLocation>
        <location evidence="1 9">Golgi apparatus membrane</location>
        <topology evidence="1 9">Single-pass type II membrane protein</topology>
    </subcellularLocation>
</comment>
<evidence type="ECO:0000256" key="8">
    <source>
        <dbReference type="ARBA" id="ARBA00023180"/>
    </source>
</evidence>
<evidence type="ECO:0000313" key="11">
    <source>
        <dbReference type="EMBL" id="CAK8687091.1"/>
    </source>
</evidence>
<proteinExistence type="inferred from homology"/>
<evidence type="ECO:0000256" key="5">
    <source>
        <dbReference type="ARBA" id="ARBA00022989"/>
    </source>
</evidence>
<dbReference type="PANTHER" id="PTHR12137:SF54">
    <property type="entry name" value="CARBOHYDRATE SULFOTRANSFERASE"/>
    <property type="match status" value="1"/>
</dbReference>
<keyword evidence="6 9" id="KW-0333">Golgi apparatus</keyword>
<protein>
    <recommendedName>
        <fullName evidence="9">Carbohydrate sulfotransferase</fullName>
        <ecNumber evidence="9">2.8.2.-</ecNumber>
    </recommendedName>
</protein>
<dbReference type="EMBL" id="CAWYQH010000103">
    <property type="protein sequence ID" value="CAK8687091.1"/>
    <property type="molecule type" value="Genomic_DNA"/>
</dbReference>
<sequence length="326" mass="38533">MKKQALLGTIVVGCILHILYQVLHFTTNFVPEYKQLKYLPAASSRSVQEIRQINLKAACRSFENEEGIFNESYLSKQNMYSKTYKFAVCEIQKCGSGAWLKLLLITEGFYTMEEYFIDEKMRGEKVLQIASEQLSLWPMQNKSEQRKIWKNAFKVIMVRNPFDRIVSAYVDKLVPGAPGFNYFYEPTSRKINQKYRHLRHDVESRTRADNGTATFEDFLNYLIDTDGGEDNPHFTFYHALCNPCKVHYDYIIKFETMQEDIEFLQNYLNISEEHRKIFFPPGRYSARTDKVKKFYEQTPKELTNKLYSVYKKDFVLFDYDRAFPAN</sequence>
<dbReference type="InterPro" id="IPR005331">
    <property type="entry name" value="Sulfotransferase"/>
</dbReference>
<evidence type="ECO:0000313" key="13">
    <source>
        <dbReference type="Proteomes" id="UP001642483"/>
    </source>
</evidence>
<keyword evidence="9" id="KW-0119">Carbohydrate metabolism</keyword>
<evidence type="ECO:0000256" key="2">
    <source>
        <dbReference type="ARBA" id="ARBA00006339"/>
    </source>
</evidence>
<dbReference type="Proteomes" id="UP001642483">
    <property type="component" value="Unassembled WGS sequence"/>
</dbReference>
<keyword evidence="13" id="KW-1185">Reference proteome</keyword>